<reference evidence="1 2" key="1">
    <citation type="submission" date="2010-07" db="EMBL/GenBank/DDBJ databases">
        <authorList>
            <person name="Muzny D."/>
            <person name="Qin X."/>
            <person name="Deng J."/>
            <person name="Jiang H."/>
            <person name="Liu Y."/>
            <person name="Qu J."/>
            <person name="Song X.-Z."/>
            <person name="Zhang L."/>
            <person name="Thornton R."/>
            <person name="Coyle M."/>
            <person name="Francisco L."/>
            <person name="Jackson L."/>
            <person name="Javaid M."/>
            <person name="Korchina V."/>
            <person name="Kovar C."/>
            <person name="Mata R."/>
            <person name="Mathew T."/>
            <person name="Ngo R."/>
            <person name="Nguyen L."/>
            <person name="Nguyen N."/>
            <person name="Okwuonu G."/>
            <person name="Ongeri F."/>
            <person name="Pham C."/>
            <person name="Simmons D."/>
            <person name="Wilczek-Boney K."/>
            <person name="Hale W."/>
            <person name="Jakkamsetti A."/>
            <person name="Pham P."/>
            <person name="Ruth R."/>
            <person name="San Lucas F."/>
            <person name="Warren J."/>
            <person name="Zhang J."/>
            <person name="Zhao Z."/>
            <person name="Zhou C."/>
            <person name="Zhu D."/>
            <person name="Lee S."/>
            <person name="Bess C."/>
            <person name="Blankenburg K."/>
            <person name="Forbes L."/>
            <person name="Fu Q."/>
            <person name="Gubbala S."/>
            <person name="Hirani K."/>
            <person name="Jayaseelan J.C."/>
            <person name="Lara F."/>
            <person name="Munidasa M."/>
            <person name="Palculict T."/>
            <person name="Patil S."/>
            <person name="Pu L.-L."/>
            <person name="Saada N."/>
            <person name="Tang L."/>
            <person name="Weissenberger G."/>
            <person name="Zhu Y."/>
            <person name="Hemphill L."/>
            <person name="Shang Y."/>
            <person name="Youmans B."/>
            <person name="Ayvaz T."/>
            <person name="Ross M."/>
            <person name="Santibanez J."/>
            <person name="Aqrawi P."/>
            <person name="Gross S."/>
            <person name="Joshi V."/>
            <person name="Fowler G."/>
            <person name="Nazareth L."/>
            <person name="Reid J."/>
            <person name="Worley K."/>
            <person name="Petrosino J."/>
            <person name="Highlander S."/>
            <person name="Gibbs R."/>
        </authorList>
    </citation>
    <scope>NUCLEOTIDE SEQUENCE [LARGE SCALE GENOMIC DNA]</scope>
    <source>
        <strain evidence="1 2">ATCC 700338</strain>
    </source>
</reference>
<protein>
    <submittedName>
        <fullName evidence="1">Uncharacterized protein</fullName>
    </submittedName>
</protein>
<evidence type="ECO:0000313" key="1">
    <source>
        <dbReference type="EMBL" id="EFM26603.1"/>
    </source>
</evidence>
<keyword evidence="2" id="KW-1185">Reference proteome</keyword>
<comment type="caution">
    <text evidence="1">The sequence shown here is derived from an EMBL/GenBank/DDBJ whole genome shotgun (WGS) entry which is preliminary data.</text>
</comment>
<sequence>MTQIMLTILLNVQALVEKGAGETPMLISKSTNVVKLSSE</sequence>
<evidence type="ECO:0000313" key="2">
    <source>
        <dbReference type="Proteomes" id="UP000004290"/>
    </source>
</evidence>
<organism evidence="1 2">
    <name type="scientific">Streptococcus equinus ATCC 700338</name>
    <dbReference type="NCBI Taxonomy" id="864569"/>
    <lineage>
        <taxon>Bacteria</taxon>
        <taxon>Bacillati</taxon>
        <taxon>Bacillota</taxon>
        <taxon>Bacilli</taxon>
        <taxon>Lactobacillales</taxon>
        <taxon>Streptococcaceae</taxon>
        <taxon>Streptococcus</taxon>
    </lineage>
</organism>
<dbReference type="Proteomes" id="UP000004290">
    <property type="component" value="Unassembled WGS sequence"/>
</dbReference>
<dbReference type="AlphaFoldDB" id="E0PFX0"/>
<gene>
    <name evidence="1" type="ORF">HMPREF9319_1743</name>
</gene>
<accession>E0PFX0</accession>
<dbReference type="HOGENOM" id="CLU_3317638_0_0_9"/>
<name>E0PFX0_STREI</name>
<dbReference type="EMBL" id="AEEL01000024">
    <property type="protein sequence ID" value="EFM26603.1"/>
    <property type="molecule type" value="Genomic_DNA"/>
</dbReference>
<proteinExistence type="predicted"/>